<comment type="caution">
    <text evidence="9">The sequence shown here is derived from an EMBL/GenBank/DDBJ whole genome shotgun (WGS) entry which is preliminary data.</text>
</comment>
<feature type="domain" description="Glucose-methanol-choline oxidoreductase N-terminal" evidence="8">
    <location>
        <begin position="253"/>
        <end position="267"/>
    </location>
</feature>
<evidence type="ECO:0000256" key="4">
    <source>
        <dbReference type="ARBA" id="ARBA00022827"/>
    </source>
</evidence>
<keyword evidence="4 5" id="KW-0274">FAD</keyword>
<sequence length="552" mass="60887">MTFDYIIVGAGSAGCVLANRLSADPRNSVLLLEAGGEHRHFLLDMPLGMMRAMLKPQFTWRYKSQPEPHLGGRQIMLPRGRVLGGSSSINGMFYMRGHSSDFDEWRQQGCTGWSYAEVLPYFKRMETHWSDDTRWHGHDGPLEVVPVQTAKRLHEPLMQTAKAAGFNTSENLNSEVEEGFARGELTVDRHGRRASTARAYLDPARGRANLTVITGALTRKVLLDGKRATGIEFDHEGERKTASARTEVILCGGSYNSPQLLMLSGIGPAAHLRDKGIAVAHELPGVGRNLSEHPRVPVHFGLQKPVSFLNELRADKVALSVLKWRLLGTGSFASQLNSCNIVIRTRPELSRPDIQLWSNPVRMDAQIWFPFFRKRQDDRITADVILLHQQSRGWLELASADPADFPAITLNLFADPADMRTARDGIRLARRIYRTEPQASLTGEEILPGEDVQSDDQLDAYIRARAEVTQHPVGTCAMGTGSMSVVDPQLRVHGIAGLRVVDASIMPTVPGGNTNAPTIMVAEKAADMILGKDPLPAQDLRNSPQDQSGHSL</sequence>
<dbReference type="GO" id="GO:0019285">
    <property type="term" value="P:glycine betaine biosynthetic process from choline"/>
    <property type="evidence" value="ECO:0007669"/>
    <property type="project" value="TreeGrafter"/>
</dbReference>
<feature type="domain" description="Glucose-methanol-choline oxidoreductase N-terminal" evidence="7">
    <location>
        <begin position="80"/>
        <end position="103"/>
    </location>
</feature>
<keyword evidence="3 6" id="KW-0285">Flavoprotein</keyword>
<evidence type="ECO:0000313" key="9">
    <source>
        <dbReference type="EMBL" id="RIV89440.1"/>
    </source>
</evidence>
<dbReference type="EMBL" id="QXFM01000064">
    <property type="protein sequence ID" value="RIV89440.1"/>
    <property type="molecule type" value="Genomic_DNA"/>
</dbReference>
<dbReference type="PROSITE" id="PS00624">
    <property type="entry name" value="GMC_OXRED_2"/>
    <property type="match status" value="1"/>
</dbReference>
<proteinExistence type="inferred from homology"/>
<dbReference type="OrthoDB" id="9785276at2"/>
<dbReference type="PANTHER" id="PTHR11552:SF147">
    <property type="entry name" value="CHOLINE DEHYDROGENASE, MITOCHONDRIAL"/>
    <property type="match status" value="1"/>
</dbReference>
<dbReference type="Pfam" id="PF00732">
    <property type="entry name" value="GMC_oxred_N"/>
    <property type="match status" value="1"/>
</dbReference>
<keyword evidence="9" id="KW-0560">Oxidoreductase</keyword>
<dbReference type="GO" id="GO:0016020">
    <property type="term" value="C:membrane"/>
    <property type="evidence" value="ECO:0007669"/>
    <property type="project" value="TreeGrafter"/>
</dbReference>
<evidence type="ECO:0000256" key="1">
    <source>
        <dbReference type="ARBA" id="ARBA00001974"/>
    </source>
</evidence>
<dbReference type="SUPFAM" id="SSF54373">
    <property type="entry name" value="FAD-linked reductases, C-terminal domain"/>
    <property type="match status" value="1"/>
</dbReference>
<dbReference type="InterPro" id="IPR007867">
    <property type="entry name" value="GMC_OxRtase_C"/>
</dbReference>
<dbReference type="RefSeq" id="WP_119592249.1">
    <property type="nucleotide sequence ID" value="NZ_QXFM01000064.1"/>
</dbReference>
<dbReference type="PIRSF" id="PIRSF000137">
    <property type="entry name" value="Alcohol_oxidase"/>
    <property type="match status" value="1"/>
</dbReference>
<dbReference type="Gene3D" id="3.30.560.10">
    <property type="entry name" value="Glucose Oxidase, domain 3"/>
    <property type="match status" value="1"/>
</dbReference>
<comment type="cofactor">
    <cofactor evidence="1 5">
        <name>FAD</name>
        <dbReference type="ChEBI" id="CHEBI:57692"/>
    </cofactor>
</comment>
<accession>A0A3A1P5K0</accession>
<dbReference type="Gene3D" id="3.50.50.60">
    <property type="entry name" value="FAD/NAD(P)-binding domain"/>
    <property type="match status" value="1"/>
</dbReference>
<dbReference type="PANTHER" id="PTHR11552">
    <property type="entry name" value="GLUCOSE-METHANOL-CHOLINE GMC OXIDOREDUCTASE"/>
    <property type="match status" value="1"/>
</dbReference>
<dbReference type="InterPro" id="IPR012132">
    <property type="entry name" value="GMC_OxRdtase"/>
</dbReference>
<evidence type="ECO:0000256" key="5">
    <source>
        <dbReference type="PIRSR" id="PIRSR000137-2"/>
    </source>
</evidence>
<evidence type="ECO:0000259" key="7">
    <source>
        <dbReference type="PROSITE" id="PS00623"/>
    </source>
</evidence>
<dbReference type="Proteomes" id="UP000265366">
    <property type="component" value="Unassembled WGS sequence"/>
</dbReference>
<comment type="similarity">
    <text evidence="2 6">Belongs to the GMC oxidoreductase family.</text>
</comment>
<dbReference type="Pfam" id="PF05199">
    <property type="entry name" value="GMC_oxred_C"/>
    <property type="match status" value="1"/>
</dbReference>
<organism evidence="9 10">
    <name type="scientific">Aurantiacibacter xanthus</name>
    <dbReference type="NCBI Taxonomy" id="1784712"/>
    <lineage>
        <taxon>Bacteria</taxon>
        <taxon>Pseudomonadati</taxon>
        <taxon>Pseudomonadota</taxon>
        <taxon>Alphaproteobacteria</taxon>
        <taxon>Sphingomonadales</taxon>
        <taxon>Erythrobacteraceae</taxon>
        <taxon>Aurantiacibacter</taxon>
    </lineage>
</organism>
<keyword evidence="10" id="KW-1185">Reference proteome</keyword>
<dbReference type="GO" id="GO:0008812">
    <property type="term" value="F:choline dehydrogenase activity"/>
    <property type="evidence" value="ECO:0007669"/>
    <property type="project" value="UniProtKB-EC"/>
</dbReference>
<feature type="binding site" evidence="5">
    <location>
        <position position="82"/>
    </location>
    <ligand>
        <name>FAD</name>
        <dbReference type="ChEBI" id="CHEBI:57692"/>
    </ligand>
</feature>
<reference evidence="9 10" key="1">
    <citation type="submission" date="2018-08" db="EMBL/GenBank/DDBJ databases">
        <title>Erythrobacter zhengii sp.nov., a bacterium isolated from deep-sea sediment.</title>
        <authorList>
            <person name="Fang C."/>
            <person name="Wu Y.-H."/>
            <person name="Sun C."/>
            <person name="Wang H."/>
            <person name="Cheng H."/>
            <person name="Meng F.-X."/>
            <person name="Wang C.-S."/>
            <person name="Xu X.-W."/>
        </authorList>
    </citation>
    <scope>NUCLEOTIDE SEQUENCE [LARGE SCALE GENOMIC DNA]</scope>
    <source>
        <strain evidence="9 10">CCTCC AB 2015396</strain>
    </source>
</reference>
<dbReference type="EC" id="1.1.99.1" evidence="9"/>
<evidence type="ECO:0000313" key="10">
    <source>
        <dbReference type="Proteomes" id="UP000265366"/>
    </source>
</evidence>
<name>A0A3A1P5K0_9SPHN</name>
<evidence type="ECO:0000259" key="8">
    <source>
        <dbReference type="PROSITE" id="PS00624"/>
    </source>
</evidence>
<gene>
    <name evidence="9" type="ORF">D2V17_06310</name>
</gene>
<evidence type="ECO:0000256" key="2">
    <source>
        <dbReference type="ARBA" id="ARBA00010790"/>
    </source>
</evidence>
<dbReference type="NCBIfam" id="NF002550">
    <property type="entry name" value="PRK02106.1"/>
    <property type="match status" value="1"/>
</dbReference>
<dbReference type="AlphaFoldDB" id="A0A3A1P5K0"/>
<dbReference type="GO" id="GO:0050660">
    <property type="term" value="F:flavin adenine dinucleotide binding"/>
    <property type="evidence" value="ECO:0007669"/>
    <property type="project" value="InterPro"/>
</dbReference>
<protein>
    <submittedName>
        <fullName evidence="9">Choline dehydrogenase</fullName>
        <ecNumber evidence="9">1.1.99.1</ecNumber>
    </submittedName>
</protein>
<dbReference type="InterPro" id="IPR000172">
    <property type="entry name" value="GMC_OxRdtase_N"/>
</dbReference>
<dbReference type="PROSITE" id="PS00623">
    <property type="entry name" value="GMC_OXRED_1"/>
    <property type="match status" value="1"/>
</dbReference>
<dbReference type="SUPFAM" id="SSF51905">
    <property type="entry name" value="FAD/NAD(P)-binding domain"/>
    <property type="match status" value="1"/>
</dbReference>
<evidence type="ECO:0000256" key="3">
    <source>
        <dbReference type="ARBA" id="ARBA00022630"/>
    </source>
</evidence>
<evidence type="ECO:0000256" key="6">
    <source>
        <dbReference type="RuleBase" id="RU003968"/>
    </source>
</evidence>
<dbReference type="InterPro" id="IPR036188">
    <property type="entry name" value="FAD/NAD-bd_sf"/>
</dbReference>